<organism evidence="5 6">
    <name type="scientific">Paenibacillus thalictri</name>
    <dbReference type="NCBI Taxonomy" id="2527873"/>
    <lineage>
        <taxon>Bacteria</taxon>
        <taxon>Bacillati</taxon>
        <taxon>Bacillota</taxon>
        <taxon>Bacilli</taxon>
        <taxon>Bacillales</taxon>
        <taxon>Paenibacillaceae</taxon>
        <taxon>Paenibacillus</taxon>
    </lineage>
</organism>
<dbReference type="GO" id="GO:0005829">
    <property type="term" value="C:cytosol"/>
    <property type="evidence" value="ECO:0007669"/>
    <property type="project" value="TreeGrafter"/>
</dbReference>
<accession>A0A4Q9DRL8</accession>
<dbReference type="Proteomes" id="UP000293142">
    <property type="component" value="Unassembled WGS sequence"/>
</dbReference>
<dbReference type="GO" id="GO:0009089">
    <property type="term" value="P:lysine biosynthetic process via diaminopimelate"/>
    <property type="evidence" value="ECO:0007669"/>
    <property type="project" value="TreeGrafter"/>
</dbReference>
<dbReference type="AlphaFoldDB" id="A0A4Q9DRL8"/>
<dbReference type="OrthoDB" id="9761532at2"/>
<evidence type="ECO:0000313" key="5">
    <source>
        <dbReference type="EMBL" id="TBL79447.1"/>
    </source>
</evidence>
<keyword evidence="3 5" id="KW-0378">Hydrolase</keyword>
<reference evidence="5 6" key="1">
    <citation type="submission" date="2019-02" db="EMBL/GenBank/DDBJ databases">
        <title>Paenibacillus sp. nov., isolated from surface-sterilized tissue of Thalictrum simplex L.</title>
        <authorList>
            <person name="Tuo L."/>
        </authorList>
    </citation>
    <scope>NUCLEOTIDE SEQUENCE [LARGE SCALE GENOMIC DNA]</scope>
    <source>
        <strain evidence="5 6">N2SHLJ1</strain>
    </source>
</reference>
<dbReference type="GO" id="GO:0009014">
    <property type="term" value="F:succinyl-diaminopimelate desuccinylase activity"/>
    <property type="evidence" value="ECO:0007669"/>
    <property type="project" value="TreeGrafter"/>
</dbReference>
<dbReference type="GO" id="GO:0006508">
    <property type="term" value="P:proteolysis"/>
    <property type="evidence" value="ECO:0007669"/>
    <property type="project" value="UniProtKB-KW"/>
</dbReference>
<evidence type="ECO:0000313" key="6">
    <source>
        <dbReference type="Proteomes" id="UP000293142"/>
    </source>
</evidence>
<dbReference type="InterPro" id="IPR051458">
    <property type="entry name" value="Cyt/Met_Dipeptidase"/>
</dbReference>
<sequence length="454" mass="50593">MKDVFEYVERNREKYIRWLQDICRQPSVAAQNRGMTEAANMVEALIRELGGEARQVETSGFPVVYGEFQGDKKTTLSFYNHYDVQPEDPVELWKSPPFGAEIHDGRMYARGVADNKGNLIARLAAVDAYMAVRGELPLKIKFLVEGEEEIGSLHLREFVDHNRELVEADGCIWEFGYKDADGRLQASFGVKGMCYVELVCRGANTDMHSSNAAVIENPAWRLIWALNTMKSPDEKVLINGFYDKVAPLTEADREALAGMDYDEEKTLKKFGLDSFVLGLSGMPLKEKLIYQPTCTVCGFKSGYIGEGKKTVLPSEASVKIDCRLVPDQDPHEICALIRRHLDEYGFSDIEIIQHTMTYPARTPLDSPLSRAVLKTAADIYGAAPTVKPMSPATGPMFVLCQRLGIPSVSVGVGHFASNNHAPNENIFIDDYIAGIKHIAAIIEDFPQRMNETAI</sequence>
<evidence type="ECO:0000256" key="2">
    <source>
        <dbReference type="ARBA" id="ARBA00022723"/>
    </source>
</evidence>
<dbReference type="Gene3D" id="3.30.70.360">
    <property type="match status" value="1"/>
</dbReference>
<keyword evidence="6" id="KW-1185">Reference proteome</keyword>
<name>A0A4Q9DRL8_9BACL</name>
<dbReference type="PANTHER" id="PTHR43270">
    <property type="entry name" value="BETA-ALA-HIS DIPEPTIDASE"/>
    <property type="match status" value="1"/>
</dbReference>
<proteinExistence type="predicted"/>
<dbReference type="GO" id="GO:0046872">
    <property type="term" value="F:metal ion binding"/>
    <property type="evidence" value="ECO:0007669"/>
    <property type="project" value="UniProtKB-KW"/>
</dbReference>
<dbReference type="SUPFAM" id="SSF53187">
    <property type="entry name" value="Zn-dependent exopeptidases"/>
    <property type="match status" value="1"/>
</dbReference>
<dbReference type="EMBL" id="SIRE01000007">
    <property type="protein sequence ID" value="TBL79447.1"/>
    <property type="molecule type" value="Genomic_DNA"/>
</dbReference>
<keyword evidence="1" id="KW-0645">Protease</keyword>
<dbReference type="GO" id="GO:0008233">
    <property type="term" value="F:peptidase activity"/>
    <property type="evidence" value="ECO:0007669"/>
    <property type="project" value="UniProtKB-KW"/>
</dbReference>
<gene>
    <name evidence="5" type="ORF">EYB31_11070</name>
</gene>
<keyword evidence="2" id="KW-0479">Metal-binding</keyword>
<evidence type="ECO:0000256" key="3">
    <source>
        <dbReference type="ARBA" id="ARBA00022801"/>
    </source>
</evidence>
<protein>
    <submittedName>
        <fullName evidence="5">M20/M25/M40 family metallo-hydrolase</fullName>
    </submittedName>
</protein>
<evidence type="ECO:0000256" key="1">
    <source>
        <dbReference type="ARBA" id="ARBA00022670"/>
    </source>
</evidence>
<dbReference type="Pfam" id="PF07687">
    <property type="entry name" value="M20_dimer"/>
    <property type="match status" value="1"/>
</dbReference>
<dbReference type="NCBIfam" id="NF005034">
    <property type="entry name" value="PRK06446.1"/>
    <property type="match status" value="1"/>
</dbReference>
<dbReference type="Pfam" id="PF01546">
    <property type="entry name" value="Peptidase_M20"/>
    <property type="match status" value="1"/>
</dbReference>
<dbReference type="InterPro" id="IPR002933">
    <property type="entry name" value="Peptidase_M20"/>
</dbReference>
<dbReference type="PANTHER" id="PTHR43270:SF8">
    <property type="entry name" value="DI- AND TRIPEPTIDASE DUG2-RELATED"/>
    <property type="match status" value="1"/>
</dbReference>
<feature type="domain" description="Peptidase M20 dimerisation" evidence="4">
    <location>
        <begin position="189"/>
        <end position="344"/>
    </location>
</feature>
<evidence type="ECO:0000259" key="4">
    <source>
        <dbReference type="Pfam" id="PF07687"/>
    </source>
</evidence>
<dbReference type="RefSeq" id="WP_131013391.1">
    <property type="nucleotide sequence ID" value="NZ_SIRE01000007.1"/>
</dbReference>
<comment type="caution">
    <text evidence="5">The sequence shown here is derived from an EMBL/GenBank/DDBJ whole genome shotgun (WGS) entry which is preliminary data.</text>
</comment>
<dbReference type="InterPro" id="IPR011650">
    <property type="entry name" value="Peptidase_M20_dimer"/>
</dbReference>
<dbReference type="Gene3D" id="3.40.630.10">
    <property type="entry name" value="Zn peptidases"/>
    <property type="match status" value="1"/>
</dbReference>